<keyword evidence="9" id="KW-1185">Reference proteome</keyword>
<reference evidence="7" key="2">
    <citation type="submission" date="2017-04" db="EMBL/GenBank/DDBJ databases">
        <title>Complete Genome Sequences of Twelve Strains of a Stable Defined Moderately Diverse Mouse Microbiota 2 (sDMDMm2).</title>
        <authorList>
            <person name="Uchimura Y."/>
            <person name="Wyss M."/>
            <person name="Brugiroux S."/>
            <person name="Limenitakis J.P."/>
            <person name="Stecher B."/>
            <person name="McCoy K.D."/>
            <person name="Macpherson A.J."/>
        </authorList>
    </citation>
    <scope>NUCLEOTIDE SEQUENCE</scope>
    <source>
        <strain evidence="7">YL27</strain>
    </source>
</reference>
<dbReference type="PANTHER" id="PTHR47053:SF1">
    <property type="entry name" value="MUREIN DD-ENDOPEPTIDASE MEPH-RELATED"/>
    <property type="match status" value="1"/>
</dbReference>
<dbReference type="Proteomes" id="UP000186351">
    <property type="component" value="Chromosome"/>
</dbReference>
<evidence type="ECO:0000256" key="3">
    <source>
        <dbReference type="ARBA" id="ARBA00022801"/>
    </source>
</evidence>
<dbReference type="STRING" id="1796646.A4V02_13380"/>
<evidence type="ECO:0000313" key="10">
    <source>
        <dbReference type="Proteomes" id="UP000306630"/>
    </source>
</evidence>
<dbReference type="Pfam" id="PF00877">
    <property type="entry name" value="NLPC_P60"/>
    <property type="match status" value="1"/>
</dbReference>
<reference evidence="8 10" key="3">
    <citation type="submission" date="2019-04" db="EMBL/GenBank/DDBJ databases">
        <title>Microbes associate with the intestines of laboratory mice.</title>
        <authorList>
            <person name="Navarre W."/>
            <person name="Wong E."/>
            <person name="Huang K."/>
            <person name="Tropini C."/>
            <person name="Ng K."/>
            <person name="Yu B."/>
        </authorList>
    </citation>
    <scope>NUCLEOTIDE SEQUENCE [LARGE SCALE GENOMIC DNA]</scope>
    <source>
        <strain evidence="8 10">NM06_A21</strain>
    </source>
</reference>
<keyword evidence="5" id="KW-0732">Signal</keyword>
<evidence type="ECO:0000259" key="6">
    <source>
        <dbReference type="PROSITE" id="PS51935"/>
    </source>
</evidence>
<dbReference type="InterPro" id="IPR038765">
    <property type="entry name" value="Papain-like_cys_pep_sf"/>
</dbReference>
<gene>
    <name evidence="7" type="ORF">A4V02_13380</name>
    <name evidence="8" type="ORF">E5333_12395</name>
</gene>
<evidence type="ECO:0000256" key="4">
    <source>
        <dbReference type="ARBA" id="ARBA00022807"/>
    </source>
</evidence>
<keyword evidence="3" id="KW-0378">Hydrolase</keyword>
<dbReference type="EMBL" id="SRYD01000058">
    <property type="protein sequence ID" value="TGY70676.1"/>
    <property type="molecule type" value="Genomic_DNA"/>
</dbReference>
<evidence type="ECO:0000256" key="5">
    <source>
        <dbReference type="SAM" id="SignalP"/>
    </source>
</evidence>
<dbReference type="GO" id="GO:0006508">
    <property type="term" value="P:proteolysis"/>
    <property type="evidence" value="ECO:0007669"/>
    <property type="project" value="UniProtKB-KW"/>
</dbReference>
<dbReference type="RefSeq" id="WP_068961889.1">
    <property type="nucleotide sequence ID" value="NZ_CAJTAP010000016.1"/>
</dbReference>
<proteinExistence type="inferred from homology"/>
<dbReference type="KEGG" id="pary:A4V02_13380"/>
<dbReference type="Proteomes" id="UP000306630">
    <property type="component" value="Unassembled WGS sequence"/>
</dbReference>
<evidence type="ECO:0000313" key="7">
    <source>
        <dbReference type="EMBL" id="ANU64614.1"/>
    </source>
</evidence>
<dbReference type="SUPFAM" id="SSF54001">
    <property type="entry name" value="Cysteine proteinases"/>
    <property type="match status" value="1"/>
</dbReference>
<evidence type="ECO:0000313" key="8">
    <source>
        <dbReference type="EMBL" id="TGY70676.1"/>
    </source>
</evidence>
<accession>A0A1B1SCQ9</accession>
<dbReference type="PANTHER" id="PTHR47053">
    <property type="entry name" value="MUREIN DD-ENDOPEPTIDASE MEPH-RELATED"/>
    <property type="match status" value="1"/>
</dbReference>
<name>A0A1B1SCQ9_9BACT</name>
<dbReference type="AlphaFoldDB" id="A0A1B1SCQ9"/>
<dbReference type="InterPro" id="IPR000064">
    <property type="entry name" value="NLP_P60_dom"/>
</dbReference>
<evidence type="ECO:0000256" key="2">
    <source>
        <dbReference type="ARBA" id="ARBA00022670"/>
    </source>
</evidence>
<comment type="similarity">
    <text evidence="1">Belongs to the peptidase C40 family.</text>
</comment>
<feature type="chain" id="PRO_5008529523" evidence="5">
    <location>
        <begin position="22"/>
        <end position="194"/>
    </location>
</feature>
<dbReference type="GeneID" id="65537866"/>
<keyword evidence="4" id="KW-0788">Thiol protease</keyword>
<sequence length="194" mass="21301">MSNIIRVSLAVVMMLVGAVCADATTPLRETLDHKNISADFASINTWKPELPLIHPISNGDADEAPEYIADMLSFAGQYKGLRYRRGGKTPKGFDCSGFTSYVFRQFGMKLNASSSSQYTQGEAVEDMDLLPGDLVFFSGRAVSKTRVGHVGLVTDVNPDGTFKFIHSSNSQGVTVSKSTEPYYSRRYIGARRVR</sequence>
<feature type="domain" description="NlpC/P60" evidence="6">
    <location>
        <begin position="65"/>
        <end position="194"/>
    </location>
</feature>
<evidence type="ECO:0000313" key="9">
    <source>
        <dbReference type="Proteomes" id="UP000186351"/>
    </source>
</evidence>
<dbReference type="Gene3D" id="3.90.1720.10">
    <property type="entry name" value="endopeptidase domain like (from Nostoc punctiforme)"/>
    <property type="match status" value="1"/>
</dbReference>
<accession>A0A1Z2XFS9</accession>
<reference evidence="9" key="1">
    <citation type="submission" date="2016-04" db="EMBL/GenBank/DDBJ databases">
        <title>Complete Genome Sequences of Twelve Strains of a Stable Defined Moderately Diverse Mouse Microbiota 2 (sDMDMm2).</title>
        <authorList>
            <person name="Uchimura Y."/>
            <person name="Wyss M."/>
            <person name="Brugiroux S."/>
            <person name="Limenitakis J.P."/>
            <person name="Stecher B."/>
            <person name="McCoy K.D."/>
            <person name="Macpherson A.J."/>
        </authorList>
    </citation>
    <scope>NUCLEOTIDE SEQUENCE [LARGE SCALE GENOMIC DNA]</scope>
    <source>
        <strain evidence="9">YL27</strain>
    </source>
</reference>
<protein>
    <submittedName>
        <fullName evidence="8">CHAP domain-containing protein</fullName>
    </submittedName>
</protein>
<dbReference type="EMBL" id="CP015402">
    <property type="protein sequence ID" value="ANU64614.1"/>
    <property type="molecule type" value="Genomic_DNA"/>
</dbReference>
<feature type="signal peptide" evidence="5">
    <location>
        <begin position="1"/>
        <end position="21"/>
    </location>
</feature>
<organism evidence="7 9">
    <name type="scientific">Muribaculum intestinale</name>
    <dbReference type="NCBI Taxonomy" id="1796646"/>
    <lineage>
        <taxon>Bacteria</taxon>
        <taxon>Pseudomonadati</taxon>
        <taxon>Bacteroidota</taxon>
        <taxon>Bacteroidia</taxon>
        <taxon>Bacteroidales</taxon>
        <taxon>Muribaculaceae</taxon>
        <taxon>Muribaculum</taxon>
    </lineage>
</organism>
<dbReference type="InterPro" id="IPR051202">
    <property type="entry name" value="Peptidase_C40"/>
</dbReference>
<keyword evidence="2" id="KW-0645">Protease</keyword>
<dbReference type="GO" id="GO:0008234">
    <property type="term" value="F:cysteine-type peptidase activity"/>
    <property type="evidence" value="ECO:0007669"/>
    <property type="project" value="UniProtKB-KW"/>
</dbReference>
<dbReference type="PROSITE" id="PS51935">
    <property type="entry name" value="NLPC_P60"/>
    <property type="match status" value="1"/>
</dbReference>
<dbReference type="OrthoDB" id="9807055at2"/>
<evidence type="ECO:0000256" key="1">
    <source>
        <dbReference type="ARBA" id="ARBA00007074"/>
    </source>
</evidence>